<dbReference type="PANTHER" id="PTHR13037">
    <property type="entry name" value="FORMIN"/>
    <property type="match status" value="1"/>
</dbReference>
<feature type="region of interest" description="Disordered" evidence="2">
    <location>
        <begin position="327"/>
        <end position="352"/>
    </location>
</feature>
<feature type="compositionally biased region" description="Pro residues" evidence="2">
    <location>
        <begin position="755"/>
        <end position="773"/>
    </location>
</feature>
<comment type="caution">
    <text evidence="3">The sequence shown here is derived from an EMBL/GenBank/DDBJ whole genome shotgun (WGS) entry which is preliminary data.</text>
</comment>
<proteinExistence type="predicted"/>
<protein>
    <submittedName>
        <fullName evidence="3">Uncharacterized protein</fullName>
    </submittedName>
</protein>
<organism evidence="3 4">
    <name type="scientific">Prymnesium parvum</name>
    <name type="common">Toxic golden alga</name>
    <dbReference type="NCBI Taxonomy" id="97485"/>
    <lineage>
        <taxon>Eukaryota</taxon>
        <taxon>Haptista</taxon>
        <taxon>Haptophyta</taxon>
        <taxon>Prymnesiophyceae</taxon>
        <taxon>Prymnesiales</taxon>
        <taxon>Prymnesiaceae</taxon>
        <taxon>Prymnesium</taxon>
    </lineage>
</organism>
<evidence type="ECO:0000313" key="3">
    <source>
        <dbReference type="EMBL" id="KAL1524419.1"/>
    </source>
</evidence>
<reference evidence="3 4" key="1">
    <citation type="journal article" date="2024" name="Science">
        <title>Giant polyketide synthase enzymes in the biosynthesis of giant marine polyether toxins.</title>
        <authorList>
            <person name="Fallon T.R."/>
            <person name="Shende V.V."/>
            <person name="Wierzbicki I.H."/>
            <person name="Pendleton A.L."/>
            <person name="Watervoot N.F."/>
            <person name="Auber R.P."/>
            <person name="Gonzalez D.J."/>
            <person name="Wisecaver J.H."/>
            <person name="Moore B.S."/>
        </authorList>
    </citation>
    <scope>NUCLEOTIDE SEQUENCE [LARGE SCALE GENOMIC DNA]</scope>
    <source>
        <strain evidence="3 4">12B1</strain>
    </source>
</reference>
<sequence>MPCTPASTPPKQLRVYARGVAAPTAADAWPAVPSAGAPRWRRYLRSVYGDDANVSVAHVPSLRWFWWWAPDAAARPLLERAVWFPKGRPAGETWVPGTHLERHLAKAGFFVEHGDERQEAALRDGEWVEVMRVAHEARVERNFRAEQSRADQIWYFRARGSGIWWNAGATLAVRDRSALVQAFASRLGWEGVLPLRACEVAPQDDSGEADPYYILQGQATAPPPHRIPSSSLAPAACHLSITHAFGGRRYELVDCRASGATPPPVWGGACPPAAAQLHLRHDAPPALQPCACDHRLPFLNCGACVRPAAVQYHGSVRARIHLTRAKCSPPLPRGRGAPSPPARAAPLRPSPQGDCDAAFPVDLSNRQCHGLRWHPNASSAEACARWCCAAADCHVWQWCPPPPPAAAASASRRRRRRAERCADFSELAGRCYVGVPFKCTAAAVAPASVGWVSRGRAAAAAPAASRLPCFANAAELRRSRWGEYLRSVYGGTPLDGAAFPWCVEKLWVLHPARLRAAGLQVTPHSRPCDEAAAGRAFVYSEPMSSYSLGFVLWVHHPARPPPLPSGAWVEAMHCVRGGCVGRDEAVRMGMSPTDWSHDYVRSVTFQGRCVESDGRWMYYAPGSGVWVPLGATRAFDSHPQAVRALLHRGCTVEKRIYGFARRQGVQCTEDFEALVLAARASGLETLQFLGHPDQRCGRMRIELLDVRAGANGRFTPRRGACGEGPLRAGWRGDEACDCDTSAACMNCRVVRGREPPPTPPPPPPPSPLTPPPPLLAAAAECTRGALPPPVFRAFSAAVANRLGGGGRLCEVNVRNAQLAELLVGHPPRREYAALAFNPAVRSCFARVPSARVAAADERRSVLSAPQLHTCGLTVLHAVDPAPRRALLLQRRSFAHLLRTVAAGGALALVGRVARCHWCKSWRQLVEEGRLRHATCASGGGWQWCVAEPAPRRGVCRTSPALLAPLRPAAVTITLSRRGMDARGDNWRYFTALPCASLLPHLRRGAVCLIFSNKRTETFAALVAASSEGTHFSEEALGATAPFTTRLYASWGPSSLVHNLAILRVGDRLLLVGGVDGLPSQLFLAEGSQWSFVKPKQGRPRSFHSKNRRFHFPPNASWPHAPGWRVRPLLNGSHPGCVSQLAGMTTCLFDGRLSLVAFHGRFLLYARANPALFSERWVTTSRDLWSWDAFQFIEMRGYNYRQGNVYFFAVQVNPADNQTLIALFPLEHLSEGCIGLAISRDGVVWSEVQTLLQCPEINFRAESHPVAGLILDAEQANVMLYIQSNVPLISLDNEDGKGQDGELDDPDVVATVFRRFPYLRRNDSRIWRFIIPIETLREWTVTSLRSLRNV</sequence>
<dbReference type="PANTHER" id="PTHR13037:SF24">
    <property type="entry name" value="POLYCOMB PROTEIN PCL-RELATED"/>
    <property type="match status" value="1"/>
</dbReference>
<accession>A0AB34JS48</accession>
<name>A0AB34JS48_PRYPA</name>
<feature type="region of interest" description="Disordered" evidence="2">
    <location>
        <begin position="753"/>
        <end position="773"/>
    </location>
</feature>
<gene>
    <name evidence="3" type="ORF">AB1Y20_019314</name>
</gene>
<keyword evidence="1" id="KW-0945">Host-virus interaction</keyword>
<keyword evidence="4" id="KW-1185">Reference proteome</keyword>
<evidence type="ECO:0000256" key="2">
    <source>
        <dbReference type="SAM" id="MobiDB-lite"/>
    </source>
</evidence>
<evidence type="ECO:0000256" key="1">
    <source>
        <dbReference type="ARBA" id="ARBA00022581"/>
    </source>
</evidence>
<evidence type="ECO:0000313" key="4">
    <source>
        <dbReference type="Proteomes" id="UP001515480"/>
    </source>
</evidence>
<dbReference type="Proteomes" id="UP001515480">
    <property type="component" value="Unassembled WGS sequence"/>
</dbReference>
<dbReference type="EMBL" id="JBGBPQ010000005">
    <property type="protein sequence ID" value="KAL1524419.1"/>
    <property type="molecule type" value="Genomic_DNA"/>
</dbReference>